<gene>
    <name evidence="1" type="ORF">LEQ_0051c</name>
</gene>
<proteinExistence type="predicted"/>
<evidence type="ECO:0000313" key="2">
    <source>
        <dbReference type="Proteomes" id="UP000018559"/>
    </source>
</evidence>
<reference evidence="1 2" key="1">
    <citation type="journal article" date="2014" name="Genome Announc.">
        <title>The Genome of the Predominant Equine Lactobacillus Species, Lactobacillus equi, Is Reflective of Its Lifestyle Adaptations to an Herbivorous Host.</title>
        <authorList>
            <person name="O'Donnell M.M."/>
            <person name="Harris H.M."/>
            <person name="O'Toole P.W."/>
            <person name="Ross R.P."/>
        </authorList>
    </citation>
    <scope>NUCLEOTIDE SEQUENCE [LARGE SCALE GENOMIC DNA]</scope>
    <source>
        <strain evidence="1 2">DPC 6820</strain>
    </source>
</reference>
<accession>V7HX10</accession>
<dbReference type="PATRIC" id="fig|1392007.3.peg.1407"/>
<sequence>MSGTRRLEKQFIILGGYSMCVLVVRNVIGTASASTPDKAKPFLDKLCNAVDLKTPTSVDFSGLSVLTTVFLNNSIGKLGSLYSVSELNKFIKLDASSLTTFQKKKVQMVMENAKQKLSQEEIKGEID</sequence>
<dbReference type="EMBL" id="AWWH01000158">
    <property type="protein sequence ID" value="ETA73748.1"/>
    <property type="molecule type" value="Genomic_DNA"/>
</dbReference>
<organism evidence="1 2">
    <name type="scientific">Ligilactobacillus equi DPC 6820</name>
    <dbReference type="NCBI Taxonomy" id="1392007"/>
    <lineage>
        <taxon>Bacteria</taxon>
        <taxon>Bacillati</taxon>
        <taxon>Bacillota</taxon>
        <taxon>Bacilli</taxon>
        <taxon>Lactobacillales</taxon>
        <taxon>Lactobacillaceae</taxon>
        <taxon>Ligilactobacillus</taxon>
    </lineage>
</organism>
<keyword evidence="1" id="KW-0269">Exonuclease</keyword>
<dbReference type="Proteomes" id="UP000018559">
    <property type="component" value="Unassembled WGS sequence"/>
</dbReference>
<name>V7HX10_9LACO</name>
<comment type="caution">
    <text evidence="1">The sequence shown here is derived from an EMBL/GenBank/DDBJ whole genome shotgun (WGS) entry which is preliminary data.</text>
</comment>
<keyword evidence="1" id="KW-0378">Hydrolase</keyword>
<keyword evidence="1" id="KW-0540">Nuclease</keyword>
<dbReference type="AlphaFoldDB" id="V7HX10"/>
<evidence type="ECO:0000313" key="1">
    <source>
        <dbReference type="EMBL" id="ETA73748.1"/>
    </source>
</evidence>
<keyword evidence="2" id="KW-1185">Reference proteome</keyword>
<protein>
    <submittedName>
        <fullName evidence="1">Putative exonuclease V, alpha subunit</fullName>
    </submittedName>
</protein>
<dbReference type="RefSeq" id="WP_023859998.1">
    <property type="nucleotide sequence ID" value="NZ_AWWH01000158.1"/>
</dbReference>
<dbReference type="GO" id="GO:0004527">
    <property type="term" value="F:exonuclease activity"/>
    <property type="evidence" value="ECO:0007669"/>
    <property type="project" value="UniProtKB-KW"/>
</dbReference>